<feature type="transmembrane region" description="Helical" evidence="8">
    <location>
        <begin position="52"/>
        <end position="69"/>
    </location>
</feature>
<evidence type="ECO:0000256" key="2">
    <source>
        <dbReference type="ARBA" id="ARBA00022692"/>
    </source>
</evidence>
<dbReference type="EMBL" id="JADIMG010000102">
    <property type="protein sequence ID" value="MBO8460874.1"/>
    <property type="molecule type" value="Genomic_DNA"/>
</dbReference>
<feature type="transmembrane region" description="Helical" evidence="8">
    <location>
        <begin position="421"/>
        <end position="448"/>
    </location>
</feature>
<dbReference type="AlphaFoldDB" id="A0A9D9HV25"/>
<name>A0A9D9HV25_9BACT</name>
<protein>
    <recommendedName>
        <fullName evidence="7">Cell wall polymerase</fullName>
    </recommendedName>
    <alternativeName>
        <fullName evidence="6">Peptidoglycan polymerase</fullName>
    </alternativeName>
</protein>
<comment type="caution">
    <text evidence="9">The sequence shown here is derived from an EMBL/GenBank/DDBJ whole genome shotgun (WGS) entry which is preliminary data.</text>
</comment>
<evidence type="ECO:0000256" key="8">
    <source>
        <dbReference type="SAM" id="Phobius"/>
    </source>
</evidence>
<evidence type="ECO:0000256" key="1">
    <source>
        <dbReference type="ARBA" id="ARBA00004141"/>
    </source>
</evidence>
<dbReference type="GO" id="GO:0015648">
    <property type="term" value="F:lipid-linked peptidoglycan transporter activity"/>
    <property type="evidence" value="ECO:0007669"/>
    <property type="project" value="TreeGrafter"/>
</dbReference>
<dbReference type="NCBIfam" id="NF037961">
    <property type="entry name" value="RodA_shape"/>
    <property type="match status" value="2"/>
</dbReference>
<dbReference type="GO" id="GO:0005886">
    <property type="term" value="C:plasma membrane"/>
    <property type="evidence" value="ECO:0007669"/>
    <property type="project" value="TreeGrafter"/>
</dbReference>
<dbReference type="PROSITE" id="PS00428">
    <property type="entry name" value="FTSW_RODA_SPOVE"/>
    <property type="match status" value="1"/>
</dbReference>
<gene>
    <name evidence="9" type="ORF">IAA73_11180</name>
</gene>
<dbReference type="Proteomes" id="UP000823641">
    <property type="component" value="Unassembled WGS sequence"/>
</dbReference>
<feature type="transmembrane region" description="Helical" evidence="8">
    <location>
        <begin position="76"/>
        <end position="96"/>
    </location>
</feature>
<evidence type="ECO:0000256" key="3">
    <source>
        <dbReference type="ARBA" id="ARBA00022960"/>
    </source>
</evidence>
<dbReference type="InterPro" id="IPR001182">
    <property type="entry name" value="FtsW/RodA"/>
</dbReference>
<keyword evidence="4 8" id="KW-1133">Transmembrane helix</keyword>
<evidence type="ECO:0000256" key="5">
    <source>
        <dbReference type="ARBA" id="ARBA00023136"/>
    </source>
</evidence>
<dbReference type="InterPro" id="IPR018365">
    <property type="entry name" value="Cell_cycle_FtsW-rel_CS"/>
</dbReference>
<feature type="transmembrane region" description="Helical" evidence="8">
    <location>
        <begin position="12"/>
        <end position="32"/>
    </location>
</feature>
<proteinExistence type="predicted"/>
<feature type="transmembrane region" description="Helical" evidence="8">
    <location>
        <begin position="181"/>
        <end position="201"/>
    </location>
</feature>
<feature type="transmembrane region" description="Helical" evidence="8">
    <location>
        <begin position="244"/>
        <end position="263"/>
    </location>
</feature>
<keyword evidence="3" id="KW-0133">Cell shape</keyword>
<evidence type="ECO:0000313" key="9">
    <source>
        <dbReference type="EMBL" id="MBO8460874.1"/>
    </source>
</evidence>
<accession>A0A9D9HV25</accession>
<keyword evidence="5 8" id="KW-0472">Membrane</keyword>
<comment type="subcellular location">
    <subcellularLocation>
        <location evidence="1">Membrane</location>
        <topology evidence="1">Multi-pass membrane protein</topology>
    </subcellularLocation>
</comment>
<feature type="transmembrane region" description="Helical" evidence="8">
    <location>
        <begin position="207"/>
        <end position="232"/>
    </location>
</feature>
<feature type="transmembrane region" description="Helical" evidence="8">
    <location>
        <begin position="454"/>
        <end position="475"/>
    </location>
</feature>
<sequence>MSKNNRKKFALDWITIGLYTAFVIFGWINIYGASYDFDQTNILNFDHRAGKQFIWILTAYGIGGILLLIDSKFYDIFAYYIYGFIVALLILTIFIAPNIKGSHSWLVLGPISFQPAELAKSATALALAKYMGQYGYKVRSLKDLIIPGCILFLPLLCIIMQKETGSALVFFSFFLMFYREGMSGIILLLAVAAVTFFVITIKYSVTTLAIGSGSLGIIICCAILLLVILFYLYFKEHKKKETGFLALGILIVYSISVIACHWIDVNLQWVSIGIVIVSCLYLSYIALIDRKTKLVFVILFCFGSIAYCFSCNYIFEDILEPHQTTRIKVLLGIEKNLAGEGYNVNQSKIAIGSGGALGKGFLNGTQTKLKYVPEQDTDFIFCTVGEEWGFVGSAGVLLFYLYFILRLIKMAERQREAFSRIYGYCVASVFFFHLAINVGMVIGLVPIIGIPLPFFSYGGSSLWGFTILLFIFLRLDAERLEKVRQV</sequence>
<feature type="transmembrane region" description="Helical" evidence="8">
    <location>
        <begin position="269"/>
        <end position="287"/>
    </location>
</feature>
<feature type="transmembrane region" description="Helical" evidence="8">
    <location>
        <begin position="388"/>
        <end position="409"/>
    </location>
</feature>
<evidence type="ECO:0000256" key="7">
    <source>
        <dbReference type="ARBA" id="ARBA00033270"/>
    </source>
</evidence>
<organism evidence="9 10">
    <name type="scientific">Candidatus Gallipaludibacter merdavium</name>
    <dbReference type="NCBI Taxonomy" id="2840839"/>
    <lineage>
        <taxon>Bacteria</taxon>
        <taxon>Pseudomonadati</taxon>
        <taxon>Bacteroidota</taxon>
        <taxon>Bacteroidia</taxon>
        <taxon>Bacteroidales</taxon>
        <taxon>Candidatus Gallipaludibacter</taxon>
    </lineage>
</organism>
<dbReference type="Pfam" id="PF01098">
    <property type="entry name" value="FTSW_RODA_SPOVE"/>
    <property type="match status" value="2"/>
</dbReference>
<feature type="transmembrane region" description="Helical" evidence="8">
    <location>
        <begin position="294"/>
        <end position="315"/>
    </location>
</feature>
<evidence type="ECO:0000256" key="6">
    <source>
        <dbReference type="ARBA" id="ARBA00032370"/>
    </source>
</evidence>
<reference evidence="9" key="1">
    <citation type="submission" date="2020-10" db="EMBL/GenBank/DDBJ databases">
        <authorList>
            <person name="Gilroy R."/>
        </authorList>
    </citation>
    <scope>NUCLEOTIDE SEQUENCE</scope>
    <source>
        <strain evidence="9">G3-3990</strain>
    </source>
</reference>
<reference evidence="9" key="2">
    <citation type="journal article" date="2021" name="PeerJ">
        <title>Extensive microbial diversity within the chicken gut microbiome revealed by metagenomics and culture.</title>
        <authorList>
            <person name="Gilroy R."/>
            <person name="Ravi A."/>
            <person name="Getino M."/>
            <person name="Pursley I."/>
            <person name="Horton D.L."/>
            <person name="Alikhan N.F."/>
            <person name="Baker D."/>
            <person name="Gharbi K."/>
            <person name="Hall N."/>
            <person name="Watson M."/>
            <person name="Adriaenssens E.M."/>
            <person name="Foster-Nyarko E."/>
            <person name="Jarju S."/>
            <person name="Secka A."/>
            <person name="Antonio M."/>
            <person name="Oren A."/>
            <person name="Chaudhuri R.R."/>
            <person name="La Ragione R."/>
            <person name="Hildebrand F."/>
            <person name="Pallen M.J."/>
        </authorList>
    </citation>
    <scope>NUCLEOTIDE SEQUENCE</scope>
    <source>
        <strain evidence="9">G3-3990</strain>
    </source>
</reference>
<feature type="transmembrane region" description="Helical" evidence="8">
    <location>
        <begin position="144"/>
        <end position="160"/>
    </location>
</feature>
<evidence type="ECO:0000313" key="10">
    <source>
        <dbReference type="Proteomes" id="UP000823641"/>
    </source>
</evidence>
<evidence type="ECO:0000256" key="4">
    <source>
        <dbReference type="ARBA" id="ARBA00022989"/>
    </source>
</evidence>
<dbReference type="GO" id="GO:0051301">
    <property type="term" value="P:cell division"/>
    <property type="evidence" value="ECO:0007669"/>
    <property type="project" value="InterPro"/>
</dbReference>
<dbReference type="PANTHER" id="PTHR30474:SF1">
    <property type="entry name" value="PEPTIDOGLYCAN GLYCOSYLTRANSFERASE MRDB"/>
    <property type="match status" value="1"/>
</dbReference>
<dbReference type="PANTHER" id="PTHR30474">
    <property type="entry name" value="CELL CYCLE PROTEIN"/>
    <property type="match status" value="1"/>
</dbReference>
<dbReference type="GO" id="GO:0032153">
    <property type="term" value="C:cell division site"/>
    <property type="evidence" value="ECO:0007669"/>
    <property type="project" value="TreeGrafter"/>
</dbReference>
<dbReference type="GO" id="GO:0008360">
    <property type="term" value="P:regulation of cell shape"/>
    <property type="evidence" value="ECO:0007669"/>
    <property type="project" value="UniProtKB-KW"/>
</dbReference>
<keyword evidence="2 8" id="KW-0812">Transmembrane</keyword>